<keyword evidence="4" id="KW-1185">Reference proteome</keyword>
<proteinExistence type="predicted"/>
<comment type="caution">
    <text evidence="3">The sequence shown here is derived from an EMBL/GenBank/DDBJ whole genome shotgun (WGS) entry which is preliminary data.</text>
</comment>
<evidence type="ECO:0000259" key="2">
    <source>
        <dbReference type="Pfam" id="PF21787"/>
    </source>
</evidence>
<evidence type="ECO:0000256" key="1">
    <source>
        <dbReference type="SAM" id="MobiDB-lite"/>
    </source>
</evidence>
<protein>
    <submittedName>
        <fullName evidence="3">Polyketide synthase 2</fullName>
    </submittedName>
</protein>
<accession>A0AAE1LUJ1</accession>
<dbReference type="EMBL" id="JAHWGI010001443">
    <property type="protein sequence ID" value="KAK3933111.1"/>
    <property type="molecule type" value="Genomic_DNA"/>
</dbReference>
<gene>
    <name evidence="3" type="ORF">KUF71_017372</name>
</gene>
<evidence type="ECO:0000313" key="3">
    <source>
        <dbReference type="EMBL" id="KAK3933111.1"/>
    </source>
</evidence>
<reference evidence="3" key="2">
    <citation type="journal article" date="2023" name="BMC Genomics">
        <title>Pest status, molecular evolution, and epigenetic factors derived from the genome assembly of Frankliniella fusca, a thysanopteran phytovirus vector.</title>
        <authorList>
            <person name="Catto M.A."/>
            <person name="Labadie P.E."/>
            <person name="Jacobson A.L."/>
            <person name="Kennedy G.G."/>
            <person name="Srinivasan R."/>
            <person name="Hunt B.G."/>
        </authorList>
    </citation>
    <scope>NUCLEOTIDE SEQUENCE</scope>
    <source>
        <strain evidence="3">PL_HMW_Pooled</strain>
    </source>
</reference>
<dbReference type="AlphaFoldDB" id="A0AAE1LUJ1"/>
<dbReference type="Pfam" id="PF21787">
    <property type="entry name" value="TNP-like_RNaseH_N"/>
    <property type="match status" value="1"/>
</dbReference>
<name>A0AAE1LUJ1_9NEOP</name>
<evidence type="ECO:0000313" key="4">
    <source>
        <dbReference type="Proteomes" id="UP001219518"/>
    </source>
</evidence>
<organism evidence="3 4">
    <name type="scientific">Frankliniella fusca</name>
    <dbReference type="NCBI Taxonomy" id="407009"/>
    <lineage>
        <taxon>Eukaryota</taxon>
        <taxon>Metazoa</taxon>
        <taxon>Ecdysozoa</taxon>
        <taxon>Arthropoda</taxon>
        <taxon>Hexapoda</taxon>
        <taxon>Insecta</taxon>
        <taxon>Pterygota</taxon>
        <taxon>Neoptera</taxon>
        <taxon>Paraneoptera</taxon>
        <taxon>Thysanoptera</taxon>
        <taxon>Terebrantia</taxon>
        <taxon>Thripoidea</taxon>
        <taxon>Thripidae</taxon>
        <taxon>Frankliniella</taxon>
    </lineage>
</organism>
<dbReference type="InterPro" id="IPR048365">
    <property type="entry name" value="TNP-like_RNaseH_N"/>
</dbReference>
<feature type="domain" description="Transposable element P transposase-like RNase H" evidence="2">
    <location>
        <begin position="45"/>
        <end position="166"/>
    </location>
</feature>
<dbReference type="Proteomes" id="UP001219518">
    <property type="component" value="Unassembled WGS sequence"/>
</dbReference>
<sequence>MIIRLALHLHCISSAGYEYLRETGVLELPSSRRLFDYSHFIDAAEGCQGDILADIKKKIDICGSEDHFSYVSLMFDEMHIRSGIVTHKSTGEMVGFTNLSDTERQLEEIQTGLSNKKYTPRLAKKVLVYLAKGITSSKLKDVVAVYSTDDMTAVQLYNRTWEVISNSVANCIEELADKEMLQPHDTSELVKLIQLDWKKDIITRPGIYTDTEKSRMIISHQSLEAIIITVKGFNASTKYMLEMAQGPKVDARVFNQDPLEQYFGKVRRKQGDNKQPLEKQVLDTRLKLHQAEAAALAPSKGNTSEGRGRRLELENSPLLSRKKPKKN</sequence>
<reference evidence="3" key="1">
    <citation type="submission" date="2021-07" db="EMBL/GenBank/DDBJ databases">
        <authorList>
            <person name="Catto M.A."/>
            <person name="Jacobson A."/>
            <person name="Kennedy G."/>
            <person name="Labadie P."/>
            <person name="Hunt B.G."/>
            <person name="Srinivasan R."/>
        </authorList>
    </citation>
    <scope>NUCLEOTIDE SEQUENCE</scope>
    <source>
        <strain evidence="3">PL_HMW_Pooled</strain>
        <tissue evidence="3">Head</tissue>
    </source>
</reference>
<feature type="region of interest" description="Disordered" evidence="1">
    <location>
        <begin position="292"/>
        <end position="327"/>
    </location>
</feature>